<sequence length="236" mass="26421">MPEQILKPDYLLDICIKMLYLAGRIVREKGNFERVPRWLAEILGASGSALGIVVARQCLVYFARVDQESRSGCLEVAVDVLWCSRQNSPGNGDVPCHIFDCPVRQKVMEGCGRSDLEVTCFPMEDRKGFLMVYGEALLLNSYPITEILKAVTHFIACSLDVDGRSREAASYFLPSEDMAQLWSEMLAGLSHDLRTPLACIKGYITTLMREDVTWDHATTGVYGNHCRGNGSYRELN</sequence>
<dbReference type="EMBL" id="FQUW01000018">
    <property type="protein sequence ID" value="SHF21860.1"/>
    <property type="molecule type" value="Genomic_DNA"/>
</dbReference>
<accession>A0A1M4ZUU5</accession>
<dbReference type="Pfam" id="PF00512">
    <property type="entry name" value="HisKA"/>
    <property type="match status" value="1"/>
</dbReference>
<dbReference type="OrthoDB" id="368131at2"/>
<protein>
    <recommendedName>
        <fullName evidence="2">histidine kinase</fullName>
        <ecNumber evidence="2">2.7.13.3</ecNumber>
    </recommendedName>
</protein>
<feature type="domain" description="Signal transduction histidine kinase dimerisation/phosphoacceptor" evidence="3">
    <location>
        <begin position="183"/>
        <end position="210"/>
    </location>
</feature>
<comment type="catalytic activity">
    <reaction evidence="1">
        <text>ATP + protein L-histidine = ADP + protein N-phospho-L-histidine.</text>
        <dbReference type="EC" id="2.7.13.3"/>
    </reaction>
</comment>
<gene>
    <name evidence="4" type="ORF">SAMN02745218_01719</name>
</gene>
<evidence type="ECO:0000256" key="2">
    <source>
        <dbReference type="ARBA" id="ARBA00012438"/>
    </source>
</evidence>
<organism evidence="4 5">
    <name type="scientific">Desulfofundulus australicus DSM 11792</name>
    <dbReference type="NCBI Taxonomy" id="1121425"/>
    <lineage>
        <taxon>Bacteria</taxon>
        <taxon>Bacillati</taxon>
        <taxon>Bacillota</taxon>
        <taxon>Clostridia</taxon>
        <taxon>Eubacteriales</taxon>
        <taxon>Peptococcaceae</taxon>
        <taxon>Desulfofundulus</taxon>
    </lineage>
</organism>
<keyword evidence="5" id="KW-1185">Reference proteome</keyword>
<dbReference type="InterPro" id="IPR036097">
    <property type="entry name" value="HisK_dim/P_sf"/>
</dbReference>
<evidence type="ECO:0000259" key="3">
    <source>
        <dbReference type="Pfam" id="PF00512"/>
    </source>
</evidence>
<evidence type="ECO:0000313" key="5">
    <source>
        <dbReference type="Proteomes" id="UP000184196"/>
    </source>
</evidence>
<dbReference type="EC" id="2.7.13.3" evidence="2"/>
<keyword evidence="4" id="KW-0808">Transferase</keyword>
<reference evidence="5" key="1">
    <citation type="submission" date="2016-11" db="EMBL/GenBank/DDBJ databases">
        <authorList>
            <person name="Varghese N."/>
            <person name="Submissions S."/>
        </authorList>
    </citation>
    <scope>NUCLEOTIDE SEQUENCE [LARGE SCALE GENOMIC DNA]</scope>
    <source>
        <strain evidence="5">DSM 11792</strain>
    </source>
</reference>
<dbReference type="CDD" id="cd00082">
    <property type="entry name" value="HisKA"/>
    <property type="match status" value="1"/>
</dbReference>
<dbReference type="Proteomes" id="UP000184196">
    <property type="component" value="Unassembled WGS sequence"/>
</dbReference>
<dbReference type="SUPFAM" id="SSF47384">
    <property type="entry name" value="Homodimeric domain of signal transducing histidine kinase"/>
    <property type="match status" value="1"/>
</dbReference>
<proteinExistence type="predicted"/>
<dbReference type="AlphaFoldDB" id="A0A1M4ZUU5"/>
<name>A0A1M4ZUU5_9FIRM</name>
<dbReference type="RefSeq" id="WP_073165148.1">
    <property type="nucleotide sequence ID" value="NZ_FQUW01000018.1"/>
</dbReference>
<evidence type="ECO:0000313" key="4">
    <source>
        <dbReference type="EMBL" id="SHF21860.1"/>
    </source>
</evidence>
<dbReference type="Gene3D" id="1.10.287.130">
    <property type="match status" value="1"/>
</dbReference>
<evidence type="ECO:0000256" key="1">
    <source>
        <dbReference type="ARBA" id="ARBA00000085"/>
    </source>
</evidence>
<dbReference type="GO" id="GO:0000155">
    <property type="term" value="F:phosphorelay sensor kinase activity"/>
    <property type="evidence" value="ECO:0007669"/>
    <property type="project" value="InterPro"/>
</dbReference>
<keyword evidence="4" id="KW-0418">Kinase</keyword>
<dbReference type="InterPro" id="IPR003661">
    <property type="entry name" value="HisK_dim/P_dom"/>
</dbReference>